<dbReference type="RefSeq" id="WP_220681486.1">
    <property type="nucleotide sequence ID" value="NZ_CP037968.1"/>
</dbReference>
<keyword evidence="4 6" id="KW-1133">Transmembrane helix</keyword>
<feature type="domain" description="Type II secretion system protein GspF" evidence="7">
    <location>
        <begin position="408"/>
        <end position="527"/>
    </location>
</feature>
<evidence type="ECO:0000256" key="4">
    <source>
        <dbReference type="ARBA" id="ARBA00022989"/>
    </source>
</evidence>
<accession>A0A8G1EGU9</accession>
<dbReference type="Pfam" id="PF00482">
    <property type="entry name" value="T2SSF"/>
    <property type="match status" value="2"/>
</dbReference>
<feature type="transmembrane region" description="Helical" evidence="6">
    <location>
        <begin position="370"/>
        <end position="391"/>
    </location>
</feature>
<evidence type="ECO:0000259" key="7">
    <source>
        <dbReference type="Pfam" id="PF00482"/>
    </source>
</evidence>
<dbReference type="InterPro" id="IPR018076">
    <property type="entry name" value="T2SS_GspF_dom"/>
</dbReference>
<dbReference type="PANTHER" id="PTHR35402:SF1">
    <property type="entry name" value="TYPE II SECRETION SYSTEM PROTEIN GSPF DOMAIN-CONTAINING PROTEIN"/>
    <property type="match status" value="1"/>
</dbReference>
<keyword evidence="9" id="KW-1185">Reference proteome</keyword>
<reference evidence="8" key="1">
    <citation type="journal article" date="2005" name="Int. J. Syst. Evol. Microbiol.">
        <title>Methanofollis formosanus sp. nov., isolated from a fish pond.</title>
        <authorList>
            <person name="Wu S.Y."/>
            <person name="Chen S.C."/>
            <person name="Lai M.C."/>
        </authorList>
    </citation>
    <scope>NUCLEOTIDE SEQUENCE</scope>
    <source>
        <strain evidence="8">ML15</strain>
    </source>
</reference>
<feature type="transmembrane region" description="Helical" evidence="6">
    <location>
        <begin position="35"/>
        <end position="57"/>
    </location>
</feature>
<evidence type="ECO:0000256" key="2">
    <source>
        <dbReference type="ARBA" id="ARBA00022475"/>
    </source>
</evidence>
<organism evidence="8 9">
    <name type="scientific">Methanofollis formosanus</name>
    <dbReference type="NCBI Taxonomy" id="299308"/>
    <lineage>
        <taxon>Archaea</taxon>
        <taxon>Methanobacteriati</taxon>
        <taxon>Methanobacteriota</taxon>
        <taxon>Stenosarchaea group</taxon>
        <taxon>Methanomicrobia</taxon>
        <taxon>Methanomicrobiales</taxon>
        <taxon>Methanomicrobiaceae</taxon>
        <taxon>Methanofollis</taxon>
    </lineage>
</organism>
<keyword evidence="2" id="KW-1003">Cell membrane</keyword>
<comment type="subcellular location">
    <subcellularLocation>
        <location evidence="1">Cell membrane</location>
        <topology evidence="1">Multi-pass membrane protein</topology>
    </subcellularLocation>
</comment>
<dbReference type="GO" id="GO:0005886">
    <property type="term" value="C:plasma membrane"/>
    <property type="evidence" value="ECO:0007669"/>
    <property type="project" value="UniProtKB-SubCell"/>
</dbReference>
<feature type="transmembrane region" description="Helical" evidence="6">
    <location>
        <begin position="588"/>
        <end position="604"/>
    </location>
</feature>
<keyword evidence="3 6" id="KW-0812">Transmembrane</keyword>
<dbReference type="EMBL" id="CP037968">
    <property type="protein sequence ID" value="QYZ80175.1"/>
    <property type="molecule type" value="Genomic_DNA"/>
</dbReference>
<feature type="transmembrane region" description="Helical" evidence="6">
    <location>
        <begin position="512"/>
        <end position="531"/>
    </location>
</feature>
<keyword evidence="5 6" id="KW-0472">Membrane</keyword>
<dbReference type="KEGG" id="mfk:E2N92_12415"/>
<reference evidence="8" key="2">
    <citation type="submission" date="2019-03" db="EMBL/GenBank/DDBJ databases">
        <authorList>
            <person name="Chen S.-C."/>
            <person name="Wu S.-Y."/>
            <person name="Lai M.-C."/>
        </authorList>
    </citation>
    <scope>NUCLEOTIDE SEQUENCE</scope>
    <source>
        <strain evidence="8">ML15</strain>
    </source>
</reference>
<evidence type="ECO:0000313" key="9">
    <source>
        <dbReference type="Proteomes" id="UP000826709"/>
    </source>
</evidence>
<evidence type="ECO:0000256" key="5">
    <source>
        <dbReference type="ARBA" id="ARBA00023136"/>
    </source>
</evidence>
<feature type="domain" description="Type II secretion system protein GspF" evidence="7">
    <location>
        <begin position="120"/>
        <end position="241"/>
    </location>
</feature>
<protein>
    <submittedName>
        <fullName evidence="8">Secretion system protein</fullName>
    </submittedName>
</protein>
<feature type="transmembrane region" description="Helical" evidence="6">
    <location>
        <begin position="256"/>
        <end position="279"/>
    </location>
</feature>
<sequence length="605" mass="67140">MAYRSLRHKFLHLHEATDLRRTLRAAHIPIAADRYCTLMIAGTIVSLLCYLGIIAYLSTNQLEISFFSVVPDVASRVFLFLLMVPGVFFALYAYPSIVAAGRKTRIELDLPHAITYMQALSTTLTLYEVIRKVGEESNLFGEVSREFGMIVRDVEIFGDDLHTAMRSLISVTPSEKFGEFLNDLISLSDSGGSISTFLAARSDHFRENARMEMAMTLKTIEIMAEVYVTAFVAGPIALIIMLVSQDLAGTGTLTDLMPLLYVGLPGGAAVMIALLYLLIPGDSLTISRQEVKEFEYAAEATALADPSADDTFARRVRSKKSYLRALDVLRHPLRYYVADYTYSVFFGFVAAGTSAYLLLNGPYGDVFEPYRFEVSVSLVIIAFMLPVLVAYEGRRWYVSRVEAQIPEFLRGLSDMKDIGMTLQGAIHRISGAKMGVLTTELRVVSSDIKRGSSLNTALVRMEERIGLVSVKRVVSLVMRASQVTDNLREILMIAIGDFEHYLRMKKERFNTAFTYVMIVYLSFGIFLYTAYQLNGAFIVSFIGMGGASPDISGSLTDMFRISIILGTISGIMAGQFSTSSILAGFKHVVVFLLAAIWLFVYFIGV</sequence>
<evidence type="ECO:0000256" key="3">
    <source>
        <dbReference type="ARBA" id="ARBA00022692"/>
    </source>
</evidence>
<dbReference type="AlphaFoldDB" id="A0A8G1EGU9"/>
<dbReference type="Proteomes" id="UP000826709">
    <property type="component" value="Chromosome"/>
</dbReference>
<proteinExistence type="predicted"/>
<evidence type="ECO:0000256" key="6">
    <source>
        <dbReference type="SAM" id="Phobius"/>
    </source>
</evidence>
<feature type="transmembrane region" description="Helical" evidence="6">
    <location>
        <begin position="77"/>
        <end position="95"/>
    </location>
</feature>
<feature type="transmembrane region" description="Helical" evidence="6">
    <location>
        <begin position="220"/>
        <end position="244"/>
    </location>
</feature>
<dbReference type="OrthoDB" id="12374at2157"/>
<dbReference type="InterPro" id="IPR056569">
    <property type="entry name" value="ArlJ-like"/>
</dbReference>
<evidence type="ECO:0000256" key="1">
    <source>
        <dbReference type="ARBA" id="ARBA00004651"/>
    </source>
</evidence>
<evidence type="ECO:0000313" key="8">
    <source>
        <dbReference type="EMBL" id="QYZ80175.1"/>
    </source>
</evidence>
<feature type="transmembrane region" description="Helical" evidence="6">
    <location>
        <begin position="340"/>
        <end position="358"/>
    </location>
</feature>
<dbReference type="PANTHER" id="PTHR35402">
    <property type="entry name" value="INTEGRAL MEMBRANE PROTEIN-RELATED"/>
    <property type="match status" value="1"/>
</dbReference>
<name>A0A8G1EGU9_9EURY</name>
<gene>
    <name evidence="8" type="ORF">E2N92_12415</name>
</gene>